<feature type="transmembrane region" description="Helical" evidence="9">
    <location>
        <begin position="25"/>
        <end position="49"/>
    </location>
</feature>
<comment type="caution">
    <text evidence="11">The sequence shown here is derived from an EMBL/GenBank/DDBJ whole genome shotgun (WGS) entry which is preliminary data.</text>
</comment>
<proteinExistence type="predicted"/>
<evidence type="ECO:0000313" key="12">
    <source>
        <dbReference type="Proteomes" id="UP001059041"/>
    </source>
</evidence>
<keyword evidence="12" id="KW-1185">Reference proteome</keyword>
<reference evidence="11" key="1">
    <citation type="submission" date="2021-02" db="EMBL/GenBank/DDBJ databases">
        <title>Comparative genomics reveals that relaxation of natural selection precedes convergent phenotypic evolution of cavefish.</title>
        <authorList>
            <person name="Peng Z."/>
        </authorList>
    </citation>
    <scope>NUCLEOTIDE SEQUENCE</scope>
    <source>
        <tissue evidence="11">Muscle</tissue>
    </source>
</reference>
<evidence type="ECO:0000259" key="10">
    <source>
        <dbReference type="PROSITE" id="PS50262"/>
    </source>
</evidence>
<dbReference type="PANTHER" id="PTHR24232">
    <property type="entry name" value="G-PROTEIN COUPLED RECEPTOR"/>
    <property type="match status" value="1"/>
</dbReference>
<keyword evidence="2 9" id="KW-0812">Transmembrane</keyword>
<keyword evidence="5 9" id="KW-0472">Membrane</keyword>
<keyword evidence="7" id="KW-0325">Glycoprotein</keyword>
<dbReference type="SUPFAM" id="SSF81321">
    <property type="entry name" value="Family A G protein-coupled receptor-like"/>
    <property type="match status" value="1"/>
</dbReference>
<dbReference type="PROSITE" id="PS50262">
    <property type="entry name" value="G_PROTEIN_RECEP_F1_2"/>
    <property type="match status" value="1"/>
</dbReference>
<dbReference type="PANTHER" id="PTHR24232:SF85">
    <property type="entry name" value="G-PROTEIN COUPLED RECEPTOR 4"/>
    <property type="match status" value="1"/>
</dbReference>
<feature type="transmembrane region" description="Helical" evidence="9">
    <location>
        <begin position="243"/>
        <end position="265"/>
    </location>
</feature>
<dbReference type="GO" id="GO:0004930">
    <property type="term" value="F:G protein-coupled receptor activity"/>
    <property type="evidence" value="ECO:0007669"/>
    <property type="project" value="UniProtKB-KW"/>
</dbReference>
<dbReference type="InterPro" id="IPR017452">
    <property type="entry name" value="GPCR_Rhodpsn_7TM"/>
</dbReference>
<gene>
    <name evidence="11" type="ORF">IRJ41_015343</name>
</gene>
<name>A0A9W7TDM4_TRIRA</name>
<evidence type="ECO:0000313" key="11">
    <source>
        <dbReference type="EMBL" id="KAI7794543.1"/>
    </source>
</evidence>
<keyword evidence="6 11" id="KW-0675">Receptor</keyword>
<feature type="transmembrane region" description="Helical" evidence="9">
    <location>
        <begin position="164"/>
        <end position="188"/>
    </location>
</feature>
<feature type="domain" description="G-protein coupled receptors family 1 profile" evidence="10">
    <location>
        <begin position="41"/>
        <end position="264"/>
    </location>
</feature>
<feature type="transmembrane region" description="Helical" evidence="9">
    <location>
        <begin position="137"/>
        <end position="158"/>
    </location>
</feature>
<comment type="subcellular location">
    <subcellularLocation>
        <location evidence="1">Membrane</location>
        <topology evidence="1">Multi-pass membrane protein</topology>
    </subcellularLocation>
</comment>
<keyword evidence="3 9" id="KW-1133">Transmembrane helix</keyword>
<evidence type="ECO:0000256" key="8">
    <source>
        <dbReference type="ARBA" id="ARBA00023224"/>
    </source>
</evidence>
<dbReference type="GO" id="GO:0007200">
    <property type="term" value="P:phospholipase C-activating G protein-coupled receptor signaling pathway"/>
    <property type="evidence" value="ECO:0007669"/>
    <property type="project" value="TreeGrafter"/>
</dbReference>
<feature type="transmembrane region" description="Helical" evidence="9">
    <location>
        <begin position="209"/>
        <end position="237"/>
    </location>
</feature>
<accession>A0A9W7TDM4</accession>
<evidence type="ECO:0000256" key="5">
    <source>
        <dbReference type="ARBA" id="ARBA00023136"/>
    </source>
</evidence>
<dbReference type="EMBL" id="JAFHDT010000021">
    <property type="protein sequence ID" value="KAI7794543.1"/>
    <property type="molecule type" value="Genomic_DNA"/>
</dbReference>
<sequence length="274" mass="30845">NTNVSGCDALPYVENSSNSLIPPNYLIACSLSVNMILGLPANCYVLWLSVNEMIRGQSTEIFVFNATLVEVLFCTSYVFLIQEYFFQCADCGMKTIFIGMILWSGRPMFQTCICVERYFGVLHPLTFLKLKGMKYRIACSAVGWTAIVISCVLSIVFIVHLYDFILVGFLVFFGVKLYTCMMVLKALVRPGPGDNVKDRDRVNQDKIKAFRIILMVIASSMLTYGPAIITLILRYIVADETFLLGWSVCLCFAVMSGFVQPFLYLKRVGKLPFC</sequence>
<dbReference type="AlphaFoldDB" id="A0A9W7TDM4"/>
<keyword evidence="4" id="KW-0297">G-protein coupled receptor</keyword>
<dbReference type="Gene3D" id="1.20.1070.10">
    <property type="entry name" value="Rhodopsin 7-helix transmembrane proteins"/>
    <property type="match status" value="2"/>
</dbReference>
<protein>
    <submittedName>
        <fullName evidence="11">Somatostatin receptor type 2-like</fullName>
    </submittedName>
</protein>
<evidence type="ECO:0000256" key="4">
    <source>
        <dbReference type="ARBA" id="ARBA00023040"/>
    </source>
</evidence>
<evidence type="ECO:0000256" key="9">
    <source>
        <dbReference type="SAM" id="Phobius"/>
    </source>
</evidence>
<evidence type="ECO:0000256" key="6">
    <source>
        <dbReference type="ARBA" id="ARBA00023170"/>
    </source>
</evidence>
<evidence type="ECO:0000256" key="2">
    <source>
        <dbReference type="ARBA" id="ARBA00022692"/>
    </source>
</evidence>
<organism evidence="11 12">
    <name type="scientific">Triplophysa rosa</name>
    <name type="common">Cave loach</name>
    <dbReference type="NCBI Taxonomy" id="992332"/>
    <lineage>
        <taxon>Eukaryota</taxon>
        <taxon>Metazoa</taxon>
        <taxon>Chordata</taxon>
        <taxon>Craniata</taxon>
        <taxon>Vertebrata</taxon>
        <taxon>Euteleostomi</taxon>
        <taxon>Actinopterygii</taxon>
        <taxon>Neopterygii</taxon>
        <taxon>Teleostei</taxon>
        <taxon>Ostariophysi</taxon>
        <taxon>Cypriniformes</taxon>
        <taxon>Nemacheilidae</taxon>
        <taxon>Triplophysa</taxon>
    </lineage>
</organism>
<feature type="non-terminal residue" evidence="11">
    <location>
        <position position="1"/>
    </location>
</feature>
<dbReference type="GO" id="GO:0005886">
    <property type="term" value="C:plasma membrane"/>
    <property type="evidence" value="ECO:0007669"/>
    <property type="project" value="TreeGrafter"/>
</dbReference>
<feature type="transmembrane region" description="Helical" evidence="9">
    <location>
        <begin position="61"/>
        <end position="78"/>
    </location>
</feature>
<evidence type="ECO:0000256" key="1">
    <source>
        <dbReference type="ARBA" id="ARBA00004141"/>
    </source>
</evidence>
<dbReference type="Proteomes" id="UP001059041">
    <property type="component" value="Linkage Group LG21"/>
</dbReference>
<evidence type="ECO:0000256" key="7">
    <source>
        <dbReference type="ARBA" id="ARBA00023180"/>
    </source>
</evidence>
<dbReference type="GO" id="GO:0035025">
    <property type="term" value="P:positive regulation of Rho protein signal transduction"/>
    <property type="evidence" value="ECO:0007669"/>
    <property type="project" value="TreeGrafter"/>
</dbReference>
<evidence type="ECO:0000256" key="3">
    <source>
        <dbReference type="ARBA" id="ARBA00022989"/>
    </source>
</evidence>
<keyword evidence="8" id="KW-0807">Transducer</keyword>